<dbReference type="KEGG" id="meg:DKB62_10030"/>
<accession>A0A346B181</accession>
<sequence length="482" mass="51689">MAETKYGLTPEGFKRKRLPEILDSLNKRVADKLGMEIQTGSNSIFGQLHGIYAYELADLWELAQNVYNAMYPNTAEGVSLSNAAALAGITLIDAERSSLIATCYGDNGTLIPYGAQISASDANATVWTCVDNNIYIDSGKASYASIQIASDVSEGAQYTLTIDGVQKSYTAKSGDDKATVLVGLSSQFSFTDKSFTIANDTMTLAMADQKNTFSIAATGISIIEIGSPVHFQCSTAGAIDPALNTITQILTTYAGWHSVANNVAATVGRDAESDISLRQRWSSSLYDRASAMTDSIAAAVYSNVEGVTTCRVYENNTDTEDDDGRPPHSIEAVVDGGLNDAIAQQIWNRKAGGIDTWGEESGVAVDSQGIAHTMHFNRPEQIKVWIKVVIGENPDETFPTAGIDEIAQAILDKGNEQEVGQDVILQRYFSAIFSATTGVGYISLTACTGDVAGSYTTNNIEINERQIAVFDASRIEVTKQDE</sequence>
<gene>
    <name evidence="1" type="ORF">DKB62_10030</name>
</gene>
<evidence type="ECO:0000313" key="1">
    <source>
        <dbReference type="EMBL" id="AXL21874.1"/>
    </source>
</evidence>
<dbReference type="Proteomes" id="UP000254337">
    <property type="component" value="Chromosome"/>
</dbReference>
<dbReference type="EMBL" id="CP029462">
    <property type="protein sequence ID" value="AXL21874.1"/>
    <property type="molecule type" value="Genomic_DNA"/>
</dbReference>
<keyword evidence="2" id="KW-1185">Reference proteome</keyword>
<protein>
    <submittedName>
        <fullName evidence="1">Uncharacterized protein</fullName>
    </submittedName>
</protein>
<dbReference type="OrthoDB" id="7904838at2"/>
<organism evidence="1 2">
    <name type="scientific">Megasphaera stantonii</name>
    <dbReference type="NCBI Taxonomy" id="2144175"/>
    <lineage>
        <taxon>Bacteria</taxon>
        <taxon>Bacillati</taxon>
        <taxon>Bacillota</taxon>
        <taxon>Negativicutes</taxon>
        <taxon>Veillonellales</taxon>
        <taxon>Veillonellaceae</taxon>
        <taxon>Megasphaera</taxon>
    </lineage>
</organism>
<name>A0A346B181_9FIRM</name>
<dbReference type="AlphaFoldDB" id="A0A346B181"/>
<reference evidence="1 2" key="1">
    <citation type="submission" date="2018-05" db="EMBL/GenBank/DDBJ databases">
        <title>Complete genome sequence of Megasphaera sp. AJH120T, isolated from the ceca of a chicken.</title>
        <authorList>
            <person name="Maki J."/>
            <person name="Looft T."/>
        </authorList>
    </citation>
    <scope>NUCLEOTIDE SEQUENCE [LARGE SCALE GENOMIC DNA]</scope>
    <source>
        <strain evidence="1 2">AJH120</strain>
    </source>
</reference>
<proteinExistence type="predicted"/>
<evidence type="ECO:0000313" key="2">
    <source>
        <dbReference type="Proteomes" id="UP000254337"/>
    </source>
</evidence>
<dbReference type="RefSeq" id="WP_107196314.1">
    <property type="nucleotide sequence ID" value="NZ_CP029462.1"/>
</dbReference>